<evidence type="ECO:0000256" key="6">
    <source>
        <dbReference type="ARBA" id="ARBA00016471"/>
    </source>
</evidence>
<feature type="binding site" evidence="13">
    <location>
        <position position="42"/>
    </location>
    <ligand>
        <name>substrate</name>
    </ligand>
</feature>
<feature type="binding site" evidence="14">
    <location>
        <position position="42"/>
    </location>
    <ligand>
        <name>(2R)-3-phosphoglycerate</name>
        <dbReference type="ChEBI" id="CHEBI:58272"/>
    </ligand>
</feature>
<feature type="binding site" evidence="14">
    <location>
        <position position="160"/>
    </location>
    <ligand>
        <name>(2R)-3-phosphoglycerate</name>
        <dbReference type="ChEBI" id="CHEBI:58272"/>
    </ligand>
</feature>
<feature type="binding site" evidence="14">
    <location>
        <position position="120"/>
    </location>
    <ligand>
        <name>(2R)-3-phosphoglycerate</name>
        <dbReference type="ChEBI" id="CHEBI:58272"/>
    </ligand>
</feature>
<evidence type="ECO:0000256" key="3">
    <source>
        <dbReference type="ARBA" id="ARBA00004838"/>
    </source>
</evidence>
<comment type="subunit">
    <text evidence="13">Monomer.</text>
</comment>
<evidence type="ECO:0000256" key="15">
    <source>
        <dbReference type="PIRSR" id="PIRSR000724-2"/>
    </source>
</evidence>
<dbReference type="FunFam" id="3.40.50.1260:FF:000012">
    <property type="entry name" value="Phosphoglycerate kinase"/>
    <property type="match status" value="1"/>
</dbReference>
<name>A0A7G9YHJ2_9EURY</name>
<evidence type="ECO:0000256" key="7">
    <source>
        <dbReference type="ARBA" id="ARBA00022490"/>
    </source>
</evidence>
<dbReference type="Pfam" id="PF00162">
    <property type="entry name" value="PGK"/>
    <property type="match status" value="1"/>
</dbReference>
<keyword evidence="9 13" id="KW-0547">Nucleotide-binding</keyword>
<comment type="similarity">
    <text evidence="4 13 16">Belongs to the phosphoglycerate kinase family.</text>
</comment>
<feature type="binding site" evidence="13">
    <location>
        <position position="160"/>
    </location>
    <ligand>
        <name>substrate</name>
    </ligand>
</feature>
<keyword evidence="11 13" id="KW-0067">ATP-binding</keyword>
<dbReference type="InterPro" id="IPR015824">
    <property type="entry name" value="Phosphoglycerate_kinase_N"/>
</dbReference>
<evidence type="ECO:0000256" key="13">
    <source>
        <dbReference type="HAMAP-Rule" id="MF_00145"/>
    </source>
</evidence>
<keyword evidence="7 13" id="KW-0963">Cytoplasm</keyword>
<dbReference type="InterPro" id="IPR015911">
    <property type="entry name" value="Phosphoglycerate_kinase_CS"/>
</dbReference>
<comment type="caution">
    <text evidence="13">Lacks conserved residue(s) required for the propagation of feature annotation.</text>
</comment>
<feature type="binding site" evidence="13">
    <location>
        <position position="120"/>
    </location>
    <ligand>
        <name>substrate</name>
    </ligand>
</feature>
<evidence type="ECO:0000256" key="5">
    <source>
        <dbReference type="ARBA" id="ARBA00013061"/>
    </source>
</evidence>
<dbReference type="UniPathway" id="UPA00109">
    <property type="reaction ID" value="UER00185"/>
</dbReference>
<dbReference type="PANTHER" id="PTHR11406:SF23">
    <property type="entry name" value="PHOSPHOGLYCERATE KINASE 1, CHLOROPLASTIC-RELATED"/>
    <property type="match status" value="1"/>
</dbReference>
<accession>A0A7G9YHJ2</accession>
<evidence type="ECO:0000256" key="12">
    <source>
        <dbReference type="ARBA" id="ARBA00023152"/>
    </source>
</evidence>
<gene>
    <name evidence="13 17" type="primary">pgk</name>
    <name evidence="17" type="ORF">MJFALNKJ_00009</name>
</gene>
<evidence type="ECO:0000256" key="11">
    <source>
        <dbReference type="ARBA" id="ARBA00022840"/>
    </source>
</evidence>
<dbReference type="AlphaFoldDB" id="A0A7G9YHJ2"/>
<evidence type="ECO:0000256" key="9">
    <source>
        <dbReference type="ARBA" id="ARBA00022741"/>
    </source>
</evidence>
<organism evidence="17">
    <name type="scientific">Candidatus Methanogaster sp. ANME-2c ERB4</name>
    <dbReference type="NCBI Taxonomy" id="2759911"/>
    <lineage>
        <taxon>Archaea</taxon>
        <taxon>Methanobacteriati</taxon>
        <taxon>Methanobacteriota</taxon>
        <taxon>Stenosarchaea group</taxon>
        <taxon>Methanomicrobia</taxon>
        <taxon>Methanosarcinales</taxon>
        <taxon>ANME-2 cluster</taxon>
        <taxon>Candidatus Methanogasteraceae</taxon>
        <taxon>Candidatus Methanogaster</taxon>
    </lineage>
</organism>
<dbReference type="FunFam" id="3.40.50.1260:FF:000006">
    <property type="entry name" value="Phosphoglycerate kinase"/>
    <property type="match status" value="1"/>
</dbReference>
<evidence type="ECO:0000256" key="10">
    <source>
        <dbReference type="ARBA" id="ARBA00022777"/>
    </source>
</evidence>
<dbReference type="GO" id="GO:0004618">
    <property type="term" value="F:phosphoglycerate kinase activity"/>
    <property type="evidence" value="ECO:0007669"/>
    <property type="project" value="UniProtKB-UniRule"/>
</dbReference>
<feature type="binding site" evidence="13 15">
    <location>
        <position position="335"/>
    </location>
    <ligand>
        <name>ATP</name>
        <dbReference type="ChEBI" id="CHEBI:30616"/>
    </ligand>
</feature>
<evidence type="ECO:0000256" key="14">
    <source>
        <dbReference type="PIRSR" id="PIRSR000724-1"/>
    </source>
</evidence>
<evidence type="ECO:0000256" key="4">
    <source>
        <dbReference type="ARBA" id="ARBA00008982"/>
    </source>
</evidence>
<proteinExistence type="inferred from homology"/>
<feature type="binding site" evidence="13">
    <location>
        <begin position="360"/>
        <end position="363"/>
    </location>
    <ligand>
        <name>ATP</name>
        <dbReference type="ChEBI" id="CHEBI:30616"/>
    </ligand>
</feature>
<sequence length="416" mass="45203">MAQKPMSYLTLDDVSTSGKTVLVRVDLNSPMSPDGSILDDARFKSHLPTLRDLSDSRVVLLAHQSRPGKRDFTPMQIHAQRLQRLCGRTVTYVDDIFGSHAINEIESMDNGDIILLENTRFYSEEGLSRSPEEHANTIMVKRLTPHVDMFVNDAFAVSHRSQLSVVGFTTVLPSAAGRLMEKEIESLGRGFSKEGTVFVLGGIKANDSIDVIENVAARSEIESIIVTGLVANVFLEASGVDLGKKNSDFMKLIGCAAETERARKLLAKYRDKIELPVDVACADQANPNKRVEMSVSELPTDLSINDIGLETIILFSEKIRNSQTVIMNGPAGLFENEGFELGTKELVTAATKSKFSIVGGGHIASEAYALGIEPNISHISTGGGACIDFLSGRTLPGIESLVQSYARFKSKLRAVA</sequence>
<dbReference type="PIRSF" id="PIRSF000724">
    <property type="entry name" value="Pgk"/>
    <property type="match status" value="1"/>
</dbReference>
<dbReference type="InterPro" id="IPR001576">
    <property type="entry name" value="Phosphoglycerate_kinase"/>
</dbReference>
<dbReference type="SUPFAM" id="SSF53748">
    <property type="entry name" value="Phosphoglycerate kinase"/>
    <property type="match status" value="1"/>
</dbReference>
<comment type="subcellular location">
    <subcellularLocation>
        <location evidence="2 13">Cytoplasm</location>
    </subcellularLocation>
</comment>
<dbReference type="Gene3D" id="3.40.50.1260">
    <property type="entry name" value="Phosphoglycerate kinase, N-terminal domain"/>
    <property type="match status" value="2"/>
</dbReference>
<dbReference type="GO" id="GO:0006096">
    <property type="term" value="P:glycolytic process"/>
    <property type="evidence" value="ECO:0007669"/>
    <property type="project" value="UniProtKB-UniRule"/>
</dbReference>
<dbReference type="GO" id="GO:0005524">
    <property type="term" value="F:ATP binding"/>
    <property type="evidence" value="ECO:0007669"/>
    <property type="project" value="UniProtKB-KW"/>
</dbReference>
<keyword evidence="8 13" id="KW-0808">Transferase</keyword>
<feature type="binding site" evidence="13 14">
    <location>
        <begin position="63"/>
        <end position="66"/>
    </location>
    <ligand>
        <name>substrate</name>
    </ligand>
</feature>
<dbReference type="PRINTS" id="PR00477">
    <property type="entry name" value="PHGLYCKINASE"/>
</dbReference>
<dbReference type="GO" id="GO:0006094">
    <property type="term" value="P:gluconeogenesis"/>
    <property type="evidence" value="ECO:0007669"/>
    <property type="project" value="TreeGrafter"/>
</dbReference>
<comment type="catalytic activity">
    <reaction evidence="1 13 16">
        <text>(2R)-3-phosphoglycerate + ATP = (2R)-3-phospho-glyceroyl phosphate + ADP</text>
        <dbReference type="Rhea" id="RHEA:14801"/>
        <dbReference type="ChEBI" id="CHEBI:30616"/>
        <dbReference type="ChEBI" id="CHEBI:57604"/>
        <dbReference type="ChEBI" id="CHEBI:58272"/>
        <dbReference type="ChEBI" id="CHEBI:456216"/>
        <dbReference type="EC" id="2.7.2.3"/>
    </reaction>
</comment>
<dbReference type="HAMAP" id="MF_00145">
    <property type="entry name" value="Phosphoglyc_kinase"/>
    <property type="match status" value="1"/>
</dbReference>
<dbReference type="PROSITE" id="PS00111">
    <property type="entry name" value="PGLYCERATE_KINASE"/>
    <property type="match status" value="1"/>
</dbReference>
<evidence type="ECO:0000256" key="8">
    <source>
        <dbReference type="ARBA" id="ARBA00022679"/>
    </source>
</evidence>
<keyword evidence="12 13" id="KW-0324">Glycolysis</keyword>
<evidence type="ECO:0000256" key="16">
    <source>
        <dbReference type="RuleBase" id="RU000532"/>
    </source>
</evidence>
<dbReference type="EMBL" id="MT631264">
    <property type="protein sequence ID" value="QNO47476.1"/>
    <property type="molecule type" value="Genomic_DNA"/>
</dbReference>
<dbReference type="GO" id="GO:0043531">
    <property type="term" value="F:ADP binding"/>
    <property type="evidence" value="ECO:0007669"/>
    <property type="project" value="TreeGrafter"/>
</dbReference>
<dbReference type="InterPro" id="IPR036043">
    <property type="entry name" value="Phosphoglycerate_kinase_sf"/>
</dbReference>
<feature type="binding site" evidence="13 14">
    <location>
        <begin position="26"/>
        <end position="28"/>
    </location>
    <ligand>
        <name>substrate</name>
    </ligand>
</feature>
<dbReference type="GO" id="GO:0005829">
    <property type="term" value="C:cytosol"/>
    <property type="evidence" value="ECO:0007669"/>
    <property type="project" value="TreeGrafter"/>
</dbReference>
<comment type="pathway">
    <text evidence="3 13">Carbohydrate degradation; glycolysis; pyruvate from D-glyceraldehyde 3-phosphate: step 2/5.</text>
</comment>
<reference evidence="17" key="1">
    <citation type="submission" date="2020-06" db="EMBL/GenBank/DDBJ databases">
        <title>Unique genomic features of the anaerobic methanotrophic archaea.</title>
        <authorList>
            <person name="Chadwick G.L."/>
            <person name="Skennerton C.T."/>
            <person name="Laso-Perez R."/>
            <person name="Leu A.O."/>
            <person name="Speth D.R."/>
            <person name="Yu H."/>
            <person name="Morgan-Lang C."/>
            <person name="Hatzenpichler R."/>
            <person name="Goudeau D."/>
            <person name="Malmstrom R."/>
            <person name="Brazelton W.J."/>
            <person name="Woyke T."/>
            <person name="Hallam S.J."/>
            <person name="Tyson G.W."/>
            <person name="Wegener G."/>
            <person name="Boetius A."/>
            <person name="Orphan V."/>
        </authorList>
    </citation>
    <scope>NUCLEOTIDE SEQUENCE</scope>
</reference>
<evidence type="ECO:0000313" key="17">
    <source>
        <dbReference type="EMBL" id="QNO47476.1"/>
    </source>
</evidence>
<dbReference type="EC" id="2.7.2.3" evidence="5 13"/>
<protein>
    <recommendedName>
        <fullName evidence="6 13">Phosphoglycerate kinase</fullName>
        <ecNumber evidence="5 13">2.7.2.3</ecNumber>
    </recommendedName>
</protein>
<evidence type="ECO:0000256" key="2">
    <source>
        <dbReference type="ARBA" id="ARBA00004496"/>
    </source>
</evidence>
<dbReference type="PANTHER" id="PTHR11406">
    <property type="entry name" value="PHOSPHOGLYCERATE KINASE"/>
    <property type="match status" value="1"/>
</dbReference>
<keyword evidence="10 13" id="KW-0418">Kinase</keyword>
<evidence type="ECO:0000256" key="1">
    <source>
        <dbReference type="ARBA" id="ARBA00000642"/>
    </source>
</evidence>